<dbReference type="InterPro" id="IPR020889">
    <property type="entry name" value="LipoPS_assembly_LptD"/>
</dbReference>
<comment type="subcellular location">
    <subcellularLocation>
        <location evidence="2">Cell outer membrane</location>
    </subcellularLocation>
</comment>
<dbReference type="RefSeq" id="WP_367982684.1">
    <property type="nucleotide sequence ID" value="NZ_JBAKFF010000001.1"/>
</dbReference>
<dbReference type="Gene3D" id="2.60.450.10">
    <property type="entry name" value="Lipopolysaccharide (LPS) transport protein A like domain"/>
    <property type="match status" value="1"/>
</dbReference>
<evidence type="ECO:0000256" key="1">
    <source>
        <dbReference type="ARBA" id="ARBA00023237"/>
    </source>
</evidence>
<keyword evidence="6" id="KW-1185">Reference proteome</keyword>
<dbReference type="InterPro" id="IPR050218">
    <property type="entry name" value="LptD"/>
</dbReference>
<dbReference type="PANTHER" id="PTHR30189">
    <property type="entry name" value="LPS-ASSEMBLY PROTEIN"/>
    <property type="match status" value="1"/>
</dbReference>
<dbReference type="PANTHER" id="PTHR30189:SF1">
    <property type="entry name" value="LPS-ASSEMBLY PROTEIN LPTD"/>
    <property type="match status" value="1"/>
</dbReference>
<gene>
    <name evidence="2 5" type="primary">lptD</name>
    <name evidence="5" type="ORF">V6X30_00510</name>
</gene>
<keyword evidence="1 2" id="KW-0998">Cell outer membrane</keyword>
<evidence type="ECO:0000313" key="5">
    <source>
        <dbReference type="EMBL" id="MEX0429883.1"/>
    </source>
</evidence>
<evidence type="ECO:0000313" key="6">
    <source>
        <dbReference type="Proteomes" id="UP001556637"/>
    </source>
</evidence>
<feature type="chain" id="PRO_5044906260" description="LPS-assembly protein LptD" evidence="2">
    <location>
        <begin position="24"/>
        <end position="745"/>
    </location>
</feature>
<evidence type="ECO:0000259" key="4">
    <source>
        <dbReference type="Pfam" id="PF19838"/>
    </source>
</evidence>
<reference evidence="5 6" key="1">
    <citation type="submission" date="2024-02" db="EMBL/GenBank/DDBJ databases">
        <title>New especies of Spiribacter isolated from saline water.</title>
        <authorList>
            <person name="Leon M.J."/>
            <person name="De La Haba R."/>
            <person name="Sanchez-Porro C."/>
            <person name="Ventosa A."/>
        </authorList>
    </citation>
    <scope>NUCLEOTIDE SEQUENCE [LARGE SCALE GENOMIC DNA]</scope>
    <source>
        <strain evidence="6">ag22IC4-189</strain>
    </source>
</reference>
<keyword evidence="2" id="KW-0732">Signal</keyword>
<feature type="domain" description="LptD C-terminal" evidence="3">
    <location>
        <begin position="295"/>
        <end position="660"/>
    </location>
</feature>
<feature type="signal peptide" evidence="2">
    <location>
        <begin position="1"/>
        <end position="23"/>
    </location>
</feature>
<accession>A0ABV3T402</accession>
<comment type="similarity">
    <text evidence="2">Belongs to the LptD family.</text>
</comment>
<comment type="caution">
    <text evidence="5">The sequence shown here is derived from an EMBL/GenBank/DDBJ whole genome shotgun (WGS) entry which is preliminary data.</text>
</comment>
<feature type="domain" description="LPS-assembly protein LptD central" evidence="4">
    <location>
        <begin position="196"/>
        <end position="273"/>
    </location>
</feature>
<organism evidence="5 6">
    <name type="scientific">Spiribacter insolitus</name>
    <dbReference type="NCBI Taxonomy" id="3122417"/>
    <lineage>
        <taxon>Bacteria</taxon>
        <taxon>Pseudomonadati</taxon>
        <taxon>Pseudomonadota</taxon>
        <taxon>Gammaproteobacteria</taxon>
        <taxon>Chromatiales</taxon>
        <taxon>Ectothiorhodospiraceae</taxon>
        <taxon>Spiribacter</taxon>
    </lineage>
</organism>
<name>A0ABV3T402_9GAMM</name>
<comment type="subunit">
    <text evidence="2">Component of the lipopolysaccharide transport and assembly complex. Interacts with LptE and LptA.</text>
</comment>
<dbReference type="HAMAP" id="MF_01411">
    <property type="entry name" value="LPS_assembly_LptD"/>
    <property type="match status" value="1"/>
</dbReference>
<dbReference type="InterPro" id="IPR007543">
    <property type="entry name" value="LptD_C"/>
</dbReference>
<dbReference type="Proteomes" id="UP001556637">
    <property type="component" value="Unassembled WGS sequence"/>
</dbReference>
<protein>
    <recommendedName>
        <fullName evidence="2">LPS-assembly protein LptD</fullName>
    </recommendedName>
</protein>
<dbReference type="PROSITE" id="PS51257">
    <property type="entry name" value="PROKAR_LIPOPROTEIN"/>
    <property type="match status" value="1"/>
</dbReference>
<evidence type="ECO:0000256" key="2">
    <source>
        <dbReference type="HAMAP-Rule" id="MF_01411"/>
    </source>
</evidence>
<dbReference type="Pfam" id="PF04453">
    <property type="entry name" value="LptD"/>
    <property type="match status" value="1"/>
</dbReference>
<sequence precursor="true">MQRTPRKLLTALFLAMACSTAAAQDNGRWALCAAPLLEPVAGDAEQRSTGETPVRISADEASVSDVPPVYEFTGDVMLRRGDQTFTGEQLRYDTGAGEIQADGAIRLRESGLLIAGERARYWLAPERGRFEGVSEYRIAAGHLQGRAERVIREGPTRSRYEGVTLSTCLPGREFWTLRAGSAEIDTESRQGRARDAVLAIGGLPVFYTPYLQFPVGDERLSGFLAPTIGQSQANGATLALPWYWNIAPDRDATITPTVYGKRGLMLGGEFRYLEDWVEGEAAGSYLPNDDAFGEDRWSIDQDHRLAIGGSLRGRLHQQRVSDPLYTDDFSNDFDTRSAAFLESEASLAWAREGFTASVDTQYWQQIDQAIRDNDQPYAREPRLQLGYNPLDGIGPLDYAFNAEVTEFTHPLSERTRGRRVDVAPRVALPWRRLGYYLEPAVTWRYTEYDLKGSLPGDNATPSRSMPIYTLDAGLFLERPGTLFDGVYQTLEPRLFYRYAPRRDQSDLPVFDSAATTLTYSGMFRETTFSGPDRIEDGERLTTGVTTRFVDERSGREYLRASVGQIHYFGDREVAADGDPARNQSEIITELRLDLPRGFSASTDYRWDPENSGNRSLRALLRWQGRDERIVNLGLRQRERDGDTTLDQAEASFTVPVGTGWRLFGGLLQDLQGGDARERFLGIEQAGCCHAWRLVSRESLQRDPDRDDARLERSFMLELELRGLGGIGDRIRPYLRDEIDGYDPGR</sequence>
<dbReference type="InterPro" id="IPR045659">
    <property type="entry name" value="LptD_2"/>
</dbReference>
<comment type="caution">
    <text evidence="2">Lacks conserved residue(s) required for the propagation of feature annotation.</text>
</comment>
<proteinExistence type="inferred from homology"/>
<dbReference type="EMBL" id="JBAKFF010000001">
    <property type="protein sequence ID" value="MEX0429883.1"/>
    <property type="molecule type" value="Genomic_DNA"/>
</dbReference>
<evidence type="ECO:0000259" key="3">
    <source>
        <dbReference type="Pfam" id="PF04453"/>
    </source>
</evidence>
<keyword evidence="2" id="KW-0472">Membrane</keyword>
<comment type="function">
    <text evidence="2">Together with LptE, is involved in the assembly of lipopolysaccharide (LPS) at the surface of the outer membrane.</text>
</comment>
<dbReference type="Pfam" id="PF19838">
    <property type="entry name" value="LptD_2"/>
    <property type="match status" value="1"/>
</dbReference>